<proteinExistence type="predicted"/>
<dbReference type="AlphaFoldDB" id="A0A2H1WQJ2"/>
<sequence>MAGNSELAIMTHGLKKTGKRADGSPDGMQSPPPKDTQNTRGVKRAQLRSCSDRWGNQPALAMLT</sequence>
<organism evidence="2">
    <name type="scientific">Spodoptera frugiperda</name>
    <name type="common">Fall armyworm</name>
    <dbReference type="NCBI Taxonomy" id="7108"/>
    <lineage>
        <taxon>Eukaryota</taxon>
        <taxon>Metazoa</taxon>
        <taxon>Ecdysozoa</taxon>
        <taxon>Arthropoda</taxon>
        <taxon>Hexapoda</taxon>
        <taxon>Insecta</taxon>
        <taxon>Pterygota</taxon>
        <taxon>Neoptera</taxon>
        <taxon>Endopterygota</taxon>
        <taxon>Lepidoptera</taxon>
        <taxon>Glossata</taxon>
        <taxon>Ditrysia</taxon>
        <taxon>Noctuoidea</taxon>
        <taxon>Noctuidae</taxon>
        <taxon>Amphipyrinae</taxon>
        <taxon>Spodoptera</taxon>
    </lineage>
</organism>
<feature type="region of interest" description="Disordered" evidence="1">
    <location>
        <begin position="1"/>
        <end position="64"/>
    </location>
</feature>
<reference evidence="2" key="1">
    <citation type="submission" date="2016-07" db="EMBL/GenBank/DDBJ databases">
        <authorList>
            <person name="Bretaudeau A."/>
        </authorList>
    </citation>
    <scope>NUCLEOTIDE SEQUENCE</scope>
    <source>
        <strain evidence="2">Rice</strain>
        <tissue evidence="2">Whole body</tissue>
    </source>
</reference>
<name>A0A2H1WQJ2_SPOFR</name>
<dbReference type="EMBL" id="ODYU01010322">
    <property type="protein sequence ID" value="SOQ55345.1"/>
    <property type="molecule type" value="Genomic_DNA"/>
</dbReference>
<evidence type="ECO:0000313" key="2">
    <source>
        <dbReference type="EMBL" id="SOQ55345.1"/>
    </source>
</evidence>
<accession>A0A2H1WQJ2</accession>
<evidence type="ECO:0000256" key="1">
    <source>
        <dbReference type="SAM" id="MobiDB-lite"/>
    </source>
</evidence>
<protein>
    <submittedName>
        <fullName evidence="2">SFRICE_033817</fullName>
    </submittedName>
</protein>
<gene>
    <name evidence="2" type="ORF">SFRICE_033817</name>
</gene>